<dbReference type="InterPro" id="IPR007387">
    <property type="entry name" value="TRAP_DctQ"/>
</dbReference>
<evidence type="ECO:0000256" key="6">
    <source>
        <dbReference type="ARBA" id="ARBA00022989"/>
    </source>
</evidence>
<gene>
    <name evidence="11" type="ORF">BED41_02955</name>
</gene>
<evidence type="ECO:0000256" key="5">
    <source>
        <dbReference type="ARBA" id="ARBA00022692"/>
    </source>
</evidence>
<feature type="transmembrane region" description="Helical" evidence="9">
    <location>
        <begin position="92"/>
        <end position="114"/>
    </location>
</feature>
<keyword evidence="7 9" id="KW-0472">Membrane</keyword>
<dbReference type="GeneID" id="83056812"/>
<evidence type="ECO:0000256" key="7">
    <source>
        <dbReference type="ARBA" id="ARBA00023136"/>
    </source>
</evidence>
<dbReference type="OrthoDB" id="63744at2"/>
<feature type="domain" description="Tripartite ATP-independent periplasmic transporters DctQ component" evidence="10">
    <location>
        <begin position="24"/>
        <end position="150"/>
    </location>
</feature>
<sequence length="161" mass="18862">MAWCILEKWYKVINFLTWVLMGSMCLLIGFQIINRFALHLPAPWSEEFCRYNFVWLTMVASAKATHDRQHLAVDIMPYLLERRPLLKNAVKLFAQILALFFFAVIFKQTVFFCLNSIGTSCLTVRMPILYVYIILPVGFLSMFLFELKNTSVTIKNLSKKY</sequence>
<evidence type="ECO:0000256" key="2">
    <source>
        <dbReference type="ARBA" id="ARBA00022448"/>
    </source>
</evidence>
<feature type="transmembrane region" description="Helical" evidence="9">
    <location>
        <begin position="12"/>
        <end position="33"/>
    </location>
</feature>
<evidence type="ECO:0000256" key="1">
    <source>
        <dbReference type="ARBA" id="ARBA00004429"/>
    </source>
</evidence>
<evidence type="ECO:0000256" key="4">
    <source>
        <dbReference type="ARBA" id="ARBA00022519"/>
    </source>
</evidence>
<dbReference type="KEGG" id="cpor:BED41_02955"/>
<keyword evidence="3" id="KW-1003">Cell membrane</keyword>
<dbReference type="GO" id="GO:0022857">
    <property type="term" value="F:transmembrane transporter activity"/>
    <property type="evidence" value="ECO:0007669"/>
    <property type="project" value="TreeGrafter"/>
</dbReference>
<evidence type="ECO:0000256" key="8">
    <source>
        <dbReference type="ARBA" id="ARBA00038436"/>
    </source>
</evidence>
<keyword evidence="6 9" id="KW-1133">Transmembrane helix</keyword>
<dbReference type="EMBL" id="CP016757">
    <property type="protein sequence ID" value="ANZ44136.1"/>
    <property type="molecule type" value="Genomic_DNA"/>
</dbReference>
<dbReference type="AlphaFoldDB" id="A0A1B2I2F3"/>
<evidence type="ECO:0000259" key="10">
    <source>
        <dbReference type="Pfam" id="PF04290"/>
    </source>
</evidence>
<keyword evidence="4" id="KW-0997">Cell inner membrane</keyword>
<dbReference type="RefSeq" id="WP_066742915.1">
    <property type="nucleotide sequence ID" value="NZ_CP016757.1"/>
</dbReference>
<comment type="similarity">
    <text evidence="8">Belongs to the TRAP transporter small permease family.</text>
</comment>
<keyword evidence="12" id="KW-1185">Reference proteome</keyword>
<evidence type="ECO:0000313" key="12">
    <source>
        <dbReference type="Proteomes" id="UP000093044"/>
    </source>
</evidence>
<comment type="subcellular location">
    <subcellularLocation>
        <location evidence="1">Cell inner membrane</location>
        <topology evidence="1">Multi-pass membrane protein</topology>
    </subcellularLocation>
</comment>
<proteinExistence type="inferred from homology"/>
<dbReference type="Proteomes" id="UP000093044">
    <property type="component" value="Chromosome"/>
</dbReference>
<evidence type="ECO:0000256" key="9">
    <source>
        <dbReference type="SAM" id="Phobius"/>
    </source>
</evidence>
<dbReference type="Pfam" id="PF04290">
    <property type="entry name" value="DctQ"/>
    <property type="match status" value="1"/>
</dbReference>
<accession>A0A1B2I2F3</accession>
<protein>
    <recommendedName>
        <fullName evidence="10">Tripartite ATP-independent periplasmic transporters DctQ component domain-containing protein</fullName>
    </recommendedName>
</protein>
<dbReference type="PANTHER" id="PTHR35011:SF2">
    <property type="entry name" value="2,3-DIKETO-L-GULONATE TRAP TRANSPORTER SMALL PERMEASE PROTEIN YIAM"/>
    <property type="match status" value="1"/>
</dbReference>
<evidence type="ECO:0000256" key="3">
    <source>
        <dbReference type="ARBA" id="ARBA00022475"/>
    </source>
</evidence>
<keyword evidence="5 9" id="KW-0812">Transmembrane</keyword>
<dbReference type="STRING" id="1197717.BED41_02955"/>
<keyword evidence="2" id="KW-0813">Transport</keyword>
<name>A0A1B2I2F3_9BACT</name>
<feature type="transmembrane region" description="Helical" evidence="9">
    <location>
        <begin position="126"/>
        <end position="145"/>
    </location>
</feature>
<dbReference type="InterPro" id="IPR055348">
    <property type="entry name" value="DctQ"/>
</dbReference>
<dbReference type="GO" id="GO:0015740">
    <property type="term" value="P:C4-dicarboxylate transport"/>
    <property type="evidence" value="ECO:0007669"/>
    <property type="project" value="TreeGrafter"/>
</dbReference>
<evidence type="ECO:0000313" key="11">
    <source>
        <dbReference type="EMBL" id="ANZ44136.1"/>
    </source>
</evidence>
<dbReference type="PANTHER" id="PTHR35011">
    <property type="entry name" value="2,3-DIKETO-L-GULONATE TRAP TRANSPORTER SMALL PERMEASE PROTEIN YIAM"/>
    <property type="match status" value="1"/>
</dbReference>
<organism evidence="11 12">
    <name type="scientific">Cloacibacillus porcorum</name>
    <dbReference type="NCBI Taxonomy" id="1197717"/>
    <lineage>
        <taxon>Bacteria</taxon>
        <taxon>Thermotogati</taxon>
        <taxon>Synergistota</taxon>
        <taxon>Synergistia</taxon>
        <taxon>Synergistales</taxon>
        <taxon>Synergistaceae</taxon>
        <taxon>Cloacibacillus</taxon>
    </lineage>
</organism>
<reference evidence="11" key="1">
    <citation type="submission" date="2016-08" db="EMBL/GenBank/DDBJ databases">
        <title>Complete genome of Cloacibacillus porcorum.</title>
        <authorList>
            <person name="Looft T."/>
            <person name="Bayles D.O."/>
            <person name="Alt D.P."/>
        </authorList>
    </citation>
    <scope>NUCLEOTIDE SEQUENCE [LARGE SCALE GENOMIC DNA]</scope>
    <source>
        <strain evidence="11">CL-84</strain>
    </source>
</reference>
<dbReference type="GO" id="GO:0005886">
    <property type="term" value="C:plasma membrane"/>
    <property type="evidence" value="ECO:0007669"/>
    <property type="project" value="UniProtKB-SubCell"/>
</dbReference>